<dbReference type="InterPro" id="IPR058245">
    <property type="entry name" value="NreC/VraR/RcsB-like_REC"/>
</dbReference>
<dbReference type="InterPro" id="IPR016032">
    <property type="entry name" value="Sig_transdc_resp-reg_C-effctor"/>
</dbReference>
<evidence type="ECO:0000259" key="4">
    <source>
        <dbReference type="PROSITE" id="PS50043"/>
    </source>
</evidence>
<dbReference type="Pfam" id="PF00196">
    <property type="entry name" value="GerE"/>
    <property type="match status" value="1"/>
</dbReference>
<sequence length="218" mass="23002">MTEDTDRIRVAVIDGQRLFRLGMIGLLAAEPDIEVVGGSAPGPAAGALVGRTRPEVVLLETELGSAGSAQGMRVLLTASPRSKLVVVTSRYDARLAAAGAHGYVLRSAGRDELLVAVRAAHRGSGRVLVSVSRETFTQLGRAPGALLSRREREVMVLVAVGMRNSQIANRLYISEGTVKRHLTNAYLKLGAASRMAAVKKALSLGIVSYGDLENSETG</sequence>
<dbReference type="PROSITE" id="PS50043">
    <property type="entry name" value="HTH_LUXR_2"/>
    <property type="match status" value="1"/>
</dbReference>
<dbReference type="InterPro" id="IPR000792">
    <property type="entry name" value="Tscrpt_reg_LuxR_C"/>
</dbReference>
<dbReference type="PANTHER" id="PTHR43214:SF43">
    <property type="entry name" value="TWO-COMPONENT RESPONSE REGULATOR"/>
    <property type="match status" value="1"/>
</dbReference>
<organism evidence="6 7">
    <name type="scientific">Amycolatopsis bartoniae</name>
    <dbReference type="NCBI Taxonomy" id="941986"/>
    <lineage>
        <taxon>Bacteria</taxon>
        <taxon>Bacillati</taxon>
        <taxon>Actinomycetota</taxon>
        <taxon>Actinomycetes</taxon>
        <taxon>Pseudonocardiales</taxon>
        <taxon>Pseudonocardiaceae</taxon>
        <taxon>Amycolatopsis</taxon>
    </lineage>
</organism>
<dbReference type="InterPro" id="IPR039420">
    <property type="entry name" value="WalR-like"/>
</dbReference>
<dbReference type="InterPro" id="IPR011006">
    <property type="entry name" value="CheY-like_superfamily"/>
</dbReference>
<dbReference type="PROSITE" id="PS50110">
    <property type="entry name" value="RESPONSE_REGULATORY"/>
    <property type="match status" value="1"/>
</dbReference>
<comment type="caution">
    <text evidence="6">The sequence shown here is derived from an EMBL/GenBank/DDBJ whole genome shotgun (WGS) entry which is preliminary data.</text>
</comment>
<feature type="domain" description="HTH luxR-type" evidence="4">
    <location>
        <begin position="140"/>
        <end position="205"/>
    </location>
</feature>
<dbReference type="Proteomes" id="UP000658656">
    <property type="component" value="Unassembled WGS sequence"/>
</dbReference>
<dbReference type="RefSeq" id="WP_145935420.1">
    <property type="nucleotide sequence ID" value="NZ_BNAV01000003.1"/>
</dbReference>
<dbReference type="AlphaFoldDB" id="A0A8H9M598"/>
<dbReference type="CDD" id="cd17535">
    <property type="entry name" value="REC_NarL-like"/>
    <property type="match status" value="1"/>
</dbReference>
<evidence type="ECO:0000313" key="6">
    <source>
        <dbReference type="EMBL" id="GHF54756.1"/>
    </source>
</evidence>
<name>A0A8H9M598_9PSEU</name>
<dbReference type="EMBL" id="BNAV01000003">
    <property type="protein sequence ID" value="GHF54756.1"/>
    <property type="molecule type" value="Genomic_DNA"/>
</dbReference>
<proteinExistence type="predicted"/>
<evidence type="ECO:0000259" key="5">
    <source>
        <dbReference type="PROSITE" id="PS50110"/>
    </source>
</evidence>
<dbReference type="SUPFAM" id="SSF46894">
    <property type="entry name" value="C-terminal effector domain of the bipartite response regulators"/>
    <property type="match status" value="1"/>
</dbReference>
<keyword evidence="7" id="KW-1185">Reference proteome</keyword>
<dbReference type="CDD" id="cd06170">
    <property type="entry name" value="LuxR_C_like"/>
    <property type="match status" value="1"/>
</dbReference>
<dbReference type="InterPro" id="IPR001789">
    <property type="entry name" value="Sig_transdc_resp-reg_receiver"/>
</dbReference>
<dbReference type="PANTHER" id="PTHR43214">
    <property type="entry name" value="TWO-COMPONENT RESPONSE REGULATOR"/>
    <property type="match status" value="1"/>
</dbReference>
<dbReference type="Gene3D" id="3.40.50.2300">
    <property type="match status" value="1"/>
</dbReference>
<comment type="caution">
    <text evidence="3">Lacks conserved residue(s) required for the propagation of feature annotation.</text>
</comment>
<dbReference type="SUPFAM" id="SSF52172">
    <property type="entry name" value="CheY-like"/>
    <property type="match status" value="1"/>
</dbReference>
<keyword evidence="1" id="KW-0597">Phosphoprotein</keyword>
<dbReference type="OrthoDB" id="9808843at2"/>
<dbReference type="GO" id="GO:0003677">
    <property type="term" value="F:DNA binding"/>
    <property type="evidence" value="ECO:0007669"/>
    <property type="project" value="UniProtKB-KW"/>
</dbReference>
<dbReference type="PROSITE" id="PS00622">
    <property type="entry name" value="HTH_LUXR_1"/>
    <property type="match status" value="1"/>
</dbReference>
<evidence type="ECO:0000313" key="7">
    <source>
        <dbReference type="Proteomes" id="UP000658656"/>
    </source>
</evidence>
<evidence type="ECO:0000256" key="1">
    <source>
        <dbReference type="ARBA" id="ARBA00022553"/>
    </source>
</evidence>
<keyword evidence="2 6" id="KW-0238">DNA-binding</keyword>
<reference evidence="6" key="2">
    <citation type="submission" date="2020-09" db="EMBL/GenBank/DDBJ databases">
        <authorList>
            <person name="Sun Q."/>
            <person name="Zhou Y."/>
        </authorList>
    </citation>
    <scope>NUCLEOTIDE SEQUENCE</scope>
    <source>
        <strain evidence="6">CGMCC 4.7679</strain>
    </source>
</reference>
<gene>
    <name evidence="6" type="ORF">GCM10017566_30350</name>
</gene>
<dbReference type="GO" id="GO:0006355">
    <property type="term" value="P:regulation of DNA-templated transcription"/>
    <property type="evidence" value="ECO:0007669"/>
    <property type="project" value="InterPro"/>
</dbReference>
<evidence type="ECO:0000256" key="3">
    <source>
        <dbReference type="PROSITE-ProRule" id="PRU00169"/>
    </source>
</evidence>
<accession>A0A8H9M598</accession>
<feature type="domain" description="Response regulatory" evidence="5">
    <location>
        <begin position="9"/>
        <end position="121"/>
    </location>
</feature>
<dbReference type="GO" id="GO:0000160">
    <property type="term" value="P:phosphorelay signal transduction system"/>
    <property type="evidence" value="ECO:0007669"/>
    <property type="project" value="InterPro"/>
</dbReference>
<dbReference type="PRINTS" id="PR00038">
    <property type="entry name" value="HTHLUXR"/>
</dbReference>
<protein>
    <submittedName>
        <fullName evidence="6">DNA-binding response regulator</fullName>
    </submittedName>
</protein>
<reference evidence="6" key="1">
    <citation type="journal article" date="2014" name="Int. J. Syst. Evol. Microbiol.">
        <title>Complete genome sequence of Corynebacterium casei LMG S-19264T (=DSM 44701T), isolated from a smear-ripened cheese.</title>
        <authorList>
            <consortium name="US DOE Joint Genome Institute (JGI-PGF)"/>
            <person name="Walter F."/>
            <person name="Albersmeier A."/>
            <person name="Kalinowski J."/>
            <person name="Ruckert C."/>
        </authorList>
    </citation>
    <scope>NUCLEOTIDE SEQUENCE</scope>
    <source>
        <strain evidence="6">CGMCC 4.7679</strain>
    </source>
</reference>
<dbReference type="SMART" id="SM00421">
    <property type="entry name" value="HTH_LUXR"/>
    <property type="match status" value="1"/>
</dbReference>
<evidence type="ECO:0000256" key="2">
    <source>
        <dbReference type="ARBA" id="ARBA00023125"/>
    </source>
</evidence>